<dbReference type="Proteomes" id="UP000009374">
    <property type="component" value="Unassembled WGS sequence"/>
</dbReference>
<dbReference type="GO" id="GO:0003676">
    <property type="term" value="F:nucleic acid binding"/>
    <property type="evidence" value="ECO:0007669"/>
    <property type="project" value="InterPro"/>
</dbReference>
<dbReference type="Gene3D" id="3.40.1350.10">
    <property type="match status" value="1"/>
</dbReference>
<reference evidence="1 2" key="1">
    <citation type="journal article" date="2009" name="Appl. Environ. Microbiol.">
        <title>Community genomic and proteomic analyses of chemoautotrophic iron-oxidizing "Leptospirillum rubarum" (Group II) and "Leptospirillum ferrodiazotrophum" (Group III) bacteria in acid mine drainage biofilms.</title>
        <authorList>
            <person name="Goltsman D.S."/>
            <person name="Denef V.J."/>
            <person name="Singer S.W."/>
            <person name="VerBerkmoes N.C."/>
            <person name="Lefsrud M."/>
            <person name="Mueller R.S."/>
            <person name="Dick G.J."/>
            <person name="Sun C.L."/>
            <person name="Wheeler K.E."/>
            <person name="Zemla A."/>
            <person name="Baker B.J."/>
            <person name="Hauser L."/>
            <person name="Land M."/>
            <person name="Shah M.B."/>
            <person name="Thelen M.P."/>
            <person name="Hettich R.L."/>
            <person name="Banfield J.F."/>
        </authorList>
    </citation>
    <scope>NUCLEOTIDE SEQUENCE [LARGE SCALE GENOMIC DNA]</scope>
</reference>
<accession>C6HZL6</accession>
<gene>
    <name evidence="1" type="ORF">UBAL3_95390013</name>
</gene>
<evidence type="ECO:0000313" key="1">
    <source>
        <dbReference type="EMBL" id="EES51951.1"/>
    </source>
</evidence>
<dbReference type="AlphaFoldDB" id="C6HZL6"/>
<evidence type="ECO:0008006" key="3">
    <source>
        <dbReference type="Google" id="ProtNLM"/>
    </source>
</evidence>
<name>C6HZL6_9BACT</name>
<keyword evidence="2" id="KW-1185">Reference proteome</keyword>
<dbReference type="InterPro" id="IPR011856">
    <property type="entry name" value="tRNA_endonuc-like_dom_sf"/>
</dbReference>
<evidence type="ECO:0000313" key="2">
    <source>
        <dbReference type="Proteomes" id="UP000009374"/>
    </source>
</evidence>
<organism evidence="1 2">
    <name type="scientific">Leptospirillum ferrodiazotrophum</name>
    <dbReference type="NCBI Taxonomy" id="412449"/>
    <lineage>
        <taxon>Bacteria</taxon>
        <taxon>Pseudomonadati</taxon>
        <taxon>Nitrospirota</taxon>
        <taxon>Nitrospiria</taxon>
        <taxon>Nitrospirales</taxon>
        <taxon>Nitrospiraceae</taxon>
        <taxon>Leptospirillum</taxon>
    </lineage>
</organism>
<sequence length="177" mass="20056">MAEETMDEVFRFQEWDEILDRCGFEALKDEIPGLQSDKKQKEPCKGGWSTEPESLEHQALKKWVAENPCVLGGRIQFGFGKIEWQFASADRMDVLFEHKDGCMAVEVKAANANDADLERGIYQCIKYRALLRAEMKASSKIPNGSSLLITERRIPAPLQELADLLGVRVKEVPIKKD</sequence>
<dbReference type="EMBL" id="GG693883">
    <property type="protein sequence ID" value="EES51951.1"/>
    <property type="molecule type" value="Genomic_DNA"/>
</dbReference>
<protein>
    <recommendedName>
        <fullName evidence="3">DUF91 domain-containing protein</fullName>
    </recommendedName>
</protein>
<proteinExistence type="predicted"/>